<dbReference type="EMBL" id="SPUK01000001">
    <property type="protein sequence ID" value="TQW00729.1"/>
    <property type="molecule type" value="Genomic_DNA"/>
</dbReference>
<feature type="domain" description="NmrA-like" evidence="1">
    <location>
        <begin position="4"/>
        <end position="271"/>
    </location>
</feature>
<keyword evidence="4" id="KW-1185">Reference proteome</keyword>
<dbReference type="Gene3D" id="2.120.10.30">
    <property type="entry name" value="TolB, C-terminal domain"/>
    <property type="match status" value="1"/>
</dbReference>
<evidence type="ECO:0000259" key="2">
    <source>
        <dbReference type="Pfam" id="PF08450"/>
    </source>
</evidence>
<dbReference type="SUPFAM" id="SSF63829">
    <property type="entry name" value="Calcium-dependent phosphotriesterase"/>
    <property type="match status" value="1"/>
</dbReference>
<name>A0A545VG77_9HYPO</name>
<dbReference type="OrthoDB" id="423498at2759"/>
<dbReference type="InterPro" id="IPR013658">
    <property type="entry name" value="SGL"/>
</dbReference>
<evidence type="ECO:0000313" key="4">
    <source>
        <dbReference type="Proteomes" id="UP000315783"/>
    </source>
</evidence>
<dbReference type="Pfam" id="PF08450">
    <property type="entry name" value="SGL"/>
    <property type="match status" value="1"/>
</dbReference>
<sequence>MSAKLVTVVGATGQQGAAVVAAFSNNPAYRIRGLTRNDQSAAAKKLAAEGVEVVRFDINDAGSIAAAFEGSSIIYAVADFWSLYQEHGAQKAKEIETAHGAAMARAAAAVPTLEHYIWSTLPRSAPGYPVYHFDSKHDVDAVIKADAALLAKTTFLVVCFYASNLQLACMRPYWLDGVDKYVQFVTYPADTPIPFVGDVSNITPFVRAVVEQAAKTQNGAYVVAAVATLTAEEWLALWAAARGGGAQVELVTVSKEDHERLFPHPRWTEEWALMMDYFKYVPASQWLDEGSNILDAGALSVTPAVTMEQWAKTYKLPDASQAQVIDSAKFGSIPSVSPPGEYDGRTVWVPPGTSRQGLKDRPFLVFDPDFLDIIGNEPKLTIIAETEKDPLFHEAVVWIPETDEVFFAQNAGSPDAGTGLNKSSIIQKVSVAEALQIAHRNKTGHVKVETVTSDPPVINPNGGTNYKGNILFAGEGMGNKTASALYSVNPLPPYNATILVNNFFGRQFNSLNDIGINPRNLHIYFTDPLYGYFQAFRPPPALPVQVYKLNPDTMAITVVASGFDQANGITFSPDGEYAYVTDTGANHGFFGYDASRPATIYRFDVAHDGTFENRKTFAFADNGVPDGVHCDSKGNVYAGCGDGIHVWNPSGKLLGKIFTDGTAANFQFVGDGKMIICAETRLYLALFAAKAAPIH</sequence>
<reference evidence="3 4" key="1">
    <citation type="journal article" date="2019" name="Appl. Microbiol. Biotechnol.">
        <title>Genome sequence of Isaria javanica and comparative genome analysis insights into family S53 peptidase evolution in fungal entomopathogens.</title>
        <authorList>
            <person name="Lin R."/>
            <person name="Zhang X."/>
            <person name="Xin B."/>
            <person name="Zou M."/>
            <person name="Gao Y."/>
            <person name="Qin F."/>
            <person name="Hu Q."/>
            <person name="Xie B."/>
            <person name="Cheng X."/>
        </authorList>
    </citation>
    <scope>NUCLEOTIDE SEQUENCE [LARGE SCALE GENOMIC DNA]</scope>
    <source>
        <strain evidence="3 4">IJ1G</strain>
    </source>
</reference>
<dbReference type="InterPro" id="IPR008030">
    <property type="entry name" value="NmrA-like"/>
</dbReference>
<dbReference type="InterPro" id="IPR011042">
    <property type="entry name" value="6-blade_b-propeller_TolB-like"/>
</dbReference>
<evidence type="ECO:0000313" key="3">
    <source>
        <dbReference type="EMBL" id="TQW00729.1"/>
    </source>
</evidence>
<protein>
    <submittedName>
        <fullName evidence="3">Six-bladed beta-propeller, TolB-like protein</fullName>
    </submittedName>
</protein>
<dbReference type="PANTHER" id="PTHR47064">
    <property type="entry name" value="PUTATIVE (AFU_ORTHOLOGUE AFUA_1G08990)-RELATED"/>
    <property type="match status" value="1"/>
</dbReference>
<dbReference type="Gene3D" id="3.90.25.10">
    <property type="entry name" value="UDP-galactose 4-epimerase, domain 1"/>
    <property type="match status" value="1"/>
</dbReference>
<dbReference type="STRING" id="43265.A0A545VG77"/>
<gene>
    <name evidence="3" type="ORF">IF1G_00660</name>
</gene>
<dbReference type="Gene3D" id="3.40.50.720">
    <property type="entry name" value="NAD(P)-binding Rossmann-like Domain"/>
    <property type="match status" value="1"/>
</dbReference>
<evidence type="ECO:0000259" key="1">
    <source>
        <dbReference type="Pfam" id="PF05368"/>
    </source>
</evidence>
<comment type="caution">
    <text evidence="3">The sequence shown here is derived from an EMBL/GenBank/DDBJ whole genome shotgun (WGS) entry which is preliminary data.</text>
</comment>
<feature type="domain" description="SMP-30/Gluconolactonase/LRE-like region" evidence="2">
    <location>
        <begin position="499"/>
        <end position="660"/>
    </location>
</feature>
<dbReference type="Proteomes" id="UP000315783">
    <property type="component" value="Unassembled WGS sequence"/>
</dbReference>
<accession>A0A545VG77</accession>
<dbReference type="InterPro" id="IPR052988">
    <property type="entry name" value="Oryzine_lactonohydrolase"/>
</dbReference>
<dbReference type="Pfam" id="PF05368">
    <property type="entry name" value="NmrA"/>
    <property type="match status" value="1"/>
</dbReference>
<dbReference type="AlphaFoldDB" id="A0A545VG77"/>
<dbReference type="InterPro" id="IPR036291">
    <property type="entry name" value="NAD(P)-bd_dom_sf"/>
</dbReference>
<dbReference type="PANTHER" id="PTHR47064:SF2">
    <property type="entry name" value="SMP-30_GLUCONOLACTONASE_LRE-LIKE REGION DOMAIN-CONTAINING PROTEIN-RELATED"/>
    <property type="match status" value="1"/>
</dbReference>
<dbReference type="SUPFAM" id="SSF51735">
    <property type="entry name" value="NAD(P)-binding Rossmann-fold domains"/>
    <property type="match status" value="1"/>
</dbReference>
<proteinExistence type="predicted"/>
<organism evidence="3 4">
    <name type="scientific">Cordyceps javanica</name>
    <dbReference type="NCBI Taxonomy" id="43265"/>
    <lineage>
        <taxon>Eukaryota</taxon>
        <taxon>Fungi</taxon>
        <taxon>Dikarya</taxon>
        <taxon>Ascomycota</taxon>
        <taxon>Pezizomycotina</taxon>
        <taxon>Sordariomycetes</taxon>
        <taxon>Hypocreomycetidae</taxon>
        <taxon>Hypocreales</taxon>
        <taxon>Cordycipitaceae</taxon>
        <taxon>Cordyceps</taxon>
    </lineage>
</organism>